<evidence type="ECO:0000313" key="1">
    <source>
        <dbReference type="EMBL" id="DAD92637.1"/>
    </source>
</evidence>
<dbReference type="EMBL" id="BK015141">
    <property type="protein sequence ID" value="DAD92637.1"/>
    <property type="molecule type" value="Genomic_DNA"/>
</dbReference>
<protein>
    <submittedName>
        <fullName evidence="1">Uncharacterized protein</fullName>
    </submittedName>
</protein>
<proteinExistence type="predicted"/>
<accession>A0A8S5NCU7</accession>
<sequence>MYLRLTSKCKYAILYLQKGSKRKCTLKIKSPYISPCRPVK</sequence>
<reference evidence="1" key="1">
    <citation type="journal article" date="2021" name="Proc. Natl. Acad. Sci. U.S.A.">
        <title>A Catalog of Tens of Thousands of Viruses from Human Metagenomes Reveals Hidden Associations with Chronic Diseases.</title>
        <authorList>
            <person name="Tisza M.J."/>
            <person name="Buck C.B."/>
        </authorList>
    </citation>
    <scope>NUCLEOTIDE SEQUENCE</scope>
    <source>
        <strain evidence="1">Ct9JD14</strain>
    </source>
</reference>
<name>A0A8S5NCU7_9CAUD</name>
<organism evidence="1">
    <name type="scientific">Siphoviridae sp. ct9JD14</name>
    <dbReference type="NCBI Taxonomy" id="2826175"/>
    <lineage>
        <taxon>Viruses</taxon>
        <taxon>Duplodnaviria</taxon>
        <taxon>Heunggongvirae</taxon>
        <taxon>Uroviricota</taxon>
        <taxon>Caudoviricetes</taxon>
    </lineage>
</organism>